<dbReference type="SUPFAM" id="SSF50685">
    <property type="entry name" value="Barwin-like endoglucanases"/>
    <property type="match status" value="1"/>
</dbReference>
<dbReference type="PANTHER" id="PTHR31836">
    <property type="match status" value="1"/>
</dbReference>
<keyword evidence="5" id="KW-1185">Reference proteome</keyword>
<organism evidence="4 5">
    <name type="scientific">Streptomyces dysideae</name>
    <dbReference type="NCBI Taxonomy" id="909626"/>
    <lineage>
        <taxon>Bacteria</taxon>
        <taxon>Bacillati</taxon>
        <taxon>Actinomycetota</taxon>
        <taxon>Actinomycetes</taxon>
        <taxon>Kitasatosporales</taxon>
        <taxon>Streptomycetaceae</taxon>
        <taxon>Streptomyces</taxon>
    </lineage>
</organism>
<dbReference type="InterPro" id="IPR007112">
    <property type="entry name" value="Expansin/allergen_DPBB_dom"/>
</dbReference>
<comment type="caution">
    <text evidence="4">The sequence shown here is derived from an EMBL/GenBank/DDBJ whole genome shotgun (WGS) entry which is preliminary data.</text>
</comment>
<evidence type="ECO:0000313" key="5">
    <source>
        <dbReference type="Proteomes" id="UP000053260"/>
    </source>
</evidence>
<dbReference type="PROSITE" id="PS50842">
    <property type="entry name" value="EXPANSIN_EG45"/>
    <property type="match status" value="1"/>
</dbReference>
<dbReference type="CDD" id="cd22272">
    <property type="entry name" value="DPBB_EXLX1-like"/>
    <property type="match status" value="1"/>
</dbReference>
<dbReference type="Gene3D" id="2.60.40.760">
    <property type="entry name" value="Expansin, cellulose-binding-like domain"/>
    <property type="match status" value="1"/>
</dbReference>
<dbReference type="PANTHER" id="PTHR31836:SF21">
    <property type="entry name" value="EXPANSIN-LIKE PROTEIN 7"/>
    <property type="match status" value="1"/>
</dbReference>
<keyword evidence="1" id="KW-0732">Signal</keyword>
<feature type="compositionally biased region" description="Low complexity" evidence="2">
    <location>
        <begin position="53"/>
        <end position="97"/>
    </location>
</feature>
<dbReference type="EMBL" id="LMXB01000111">
    <property type="protein sequence ID" value="KUO15510.1"/>
    <property type="molecule type" value="Genomic_DNA"/>
</dbReference>
<feature type="compositionally biased region" description="Polar residues" evidence="2">
    <location>
        <begin position="37"/>
        <end position="52"/>
    </location>
</feature>
<dbReference type="InterPro" id="IPR036908">
    <property type="entry name" value="RlpA-like_sf"/>
</dbReference>
<feature type="domain" description="Expansin-like EG45" evidence="3">
    <location>
        <begin position="119"/>
        <end position="224"/>
    </location>
</feature>
<name>A0A101URL2_9ACTN</name>
<evidence type="ECO:0000256" key="1">
    <source>
        <dbReference type="ARBA" id="ARBA00022729"/>
    </source>
</evidence>
<dbReference type="OrthoDB" id="5499927at2"/>
<dbReference type="InterPro" id="IPR051477">
    <property type="entry name" value="Expansin_CellWall"/>
</dbReference>
<sequence>MVGTTAGLVVTGLLVCLVMTMQSDRKEDAGRAPATAVANSGETLLPTSPGQKSSTPSPSLSSATPSASATTPKASPTPSASPSSASPRTAPATSSLAGRIRPKATYQGVATVYKAGVGDGACSYGPSSDMMIAAMNTTDYETSKACGAYVLVRAANGNSVTVRITNECPLPCAPGQLDLSEQAFAKLAPISTGRIAITWSLLSPSSPGTISIRYKIGSSPYWCGIQAIGHRNPLARLEVSTSGGWRQLARTDYNYFLSPDGSGCGKAIRITDIYGERLTIEGIPLRPDVVQPTRVQFAQH</sequence>
<dbReference type="Pfam" id="PF03330">
    <property type="entry name" value="DPBB_1"/>
    <property type="match status" value="1"/>
</dbReference>
<dbReference type="STRING" id="909626.AQJ91_40910"/>
<dbReference type="InterPro" id="IPR036749">
    <property type="entry name" value="Expansin_CBD_sf"/>
</dbReference>
<feature type="region of interest" description="Disordered" evidence="2">
    <location>
        <begin position="26"/>
        <end position="98"/>
    </location>
</feature>
<evidence type="ECO:0000313" key="4">
    <source>
        <dbReference type="EMBL" id="KUO15510.1"/>
    </source>
</evidence>
<evidence type="ECO:0000259" key="3">
    <source>
        <dbReference type="PROSITE" id="PS50842"/>
    </source>
</evidence>
<dbReference type="NCBIfam" id="NF041144">
    <property type="entry name" value="expansin_EXLX1"/>
    <property type="match status" value="1"/>
</dbReference>
<dbReference type="InterPro" id="IPR049818">
    <property type="entry name" value="Expansin_EXLX1-like"/>
</dbReference>
<accession>A0A101URL2</accession>
<dbReference type="AlphaFoldDB" id="A0A101URL2"/>
<dbReference type="Proteomes" id="UP000053260">
    <property type="component" value="Unassembled WGS sequence"/>
</dbReference>
<dbReference type="Gene3D" id="2.40.40.10">
    <property type="entry name" value="RlpA-like domain"/>
    <property type="match status" value="1"/>
</dbReference>
<dbReference type="InterPro" id="IPR009009">
    <property type="entry name" value="RlpA-like_DPBB"/>
</dbReference>
<evidence type="ECO:0000256" key="2">
    <source>
        <dbReference type="SAM" id="MobiDB-lite"/>
    </source>
</evidence>
<reference evidence="4 5" key="1">
    <citation type="submission" date="2015-10" db="EMBL/GenBank/DDBJ databases">
        <title>Draft genome sequence of Streptomyces sp. RV15, isolated from a marine sponge.</title>
        <authorList>
            <person name="Ruckert C."/>
            <person name="Abdelmohsen U.R."/>
            <person name="Winkler A."/>
            <person name="Hentschel U."/>
            <person name="Kalinowski J."/>
            <person name="Kampfer P."/>
            <person name="Glaeser S."/>
        </authorList>
    </citation>
    <scope>NUCLEOTIDE SEQUENCE [LARGE SCALE GENOMIC DNA]</scope>
    <source>
        <strain evidence="4 5">RV15</strain>
    </source>
</reference>
<protein>
    <recommendedName>
        <fullName evidence="3">Expansin-like EG45 domain-containing protein</fullName>
    </recommendedName>
</protein>
<proteinExistence type="predicted"/>
<gene>
    <name evidence="4" type="ORF">AQJ91_40910</name>
</gene>